<dbReference type="InterPro" id="IPR001451">
    <property type="entry name" value="Hexapep"/>
</dbReference>
<evidence type="ECO:0000313" key="5">
    <source>
        <dbReference type="EMBL" id="ADF50917.1"/>
    </source>
</evidence>
<dbReference type="PROSITE" id="PS00101">
    <property type="entry name" value="HEXAPEP_TRANSFERASES"/>
    <property type="match status" value="1"/>
</dbReference>
<dbReference type="PANTHER" id="PTHR23416">
    <property type="entry name" value="SIALIC ACID SYNTHASE-RELATED"/>
    <property type="match status" value="1"/>
</dbReference>
<dbReference type="KEGG" id="zpr:ZPR_0560"/>
<gene>
    <name evidence="5" type="ordered locus">ZPR_0560</name>
</gene>
<dbReference type="EMBL" id="CP001650">
    <property type="protein sequence ID" value="ADF50917.1"/>
    <property type="molecule type" value="Genomic_DNA"/>
</dbReference>
<evidence type="ECO:0000256" key="4">
    <source>
        <dbReference type="ARBA" id="ARBA00023315"/>
    </source>
</evidence>
<sequence>MEEVKLNEYTEKKPKFFLRIIWSVINRTIFRLLIGKRLFFARNFLLRLFGAKLHSRVLIYSSCDIFEPWNLEVDKFSCLGPNTEIYNKAKIKIGANAVISQGSYLCSASHDISEKLLPLTFKDITIGDQSWIAADVFIGPGVTIGEGAVVGARAAVFKDVDPWTVVGGNPAKFLKKRVLSQKD</sequence>
<keyword evidence="2 5" id="KW-0808">Transferase</keyword>
<dbReference type="GO" id="GO:0008374">
    <property type="term" value="F:O-acyltransferase activity"/>
    <property type="evidence" value="ECO:0007669"/>
    <property type="project" value="TreeGrafter"/>
</dbReference>
<name>D5BFH3_ZUNPS</name>
<dbReference type="Proteomes" id="UP000001654">
    <property type="component" value="Chromosome"/>
</dbReference>
<dbReference type="InterPro" id="IPR011004">
    <property type="entry name" value="Trimer_LpxA-like_sf"/>
</dbReference>
<dbReference type="Gene3D" id="2.160.10.10">
    <property type="entry name" value="Hexapeptide repeat proteins"/>
    <property type="match status" value="1"/>
</dbReference>
<dbReference type="InterPro" id="IPR051159">
    <property type="entry name" value="Hexapeptide_acetyltransf"/>
</dbReference>
<accession>D5BFH3</accession>
<organism evidence="5 6">
    <name type="scientific">Zunongwangia profunda (strain DSM 18752 / CCTCC AB 206139 / SM-A87)</name>
    <name type="common">Wangia profunda</name>
    <dbReference type="NCBI Taxonomy" id="655815"/>
    <lineage>
        <taxon>Bacteria</taxon>
        <taxon>Pseudomonadati</taxon>
        <taxon>Bacteroidota</taxon>
        <taxon>Flavobacteriia</taxon>
        <taxon>Flavobacteriales</taxon>
        <taxon>Flavobacteriaceae</taxon>
        <taxon>Zunongwangia</taxon>
    </lineage>
</organism>
<dbReference type="HOGENOM" id="CLU_051638_7_2_10"/>
<keyword evidence="4" id="KW-0012">Acyltransferase</keyword>
<evidence type="ECO:0000256" key="2">
    <source>
        <dbReference type="ARBA" id="ARBA00022679"/>
    </source>
</evidence>
<evidence type="ECO:0000256" key="3">
    <source>
        <dbReference type="ARBA" id="ARBA00022737"/>
    </source>
</evidence>
<protein>
    <submittedName>
        <fullName evidence="5">Transferase hexapeptide repeat containing protein</fullName>
    </submittedName>
</protein>
<dbReference type="Pfam" id="PF00132">
    <property type="entry name" value="Hexapep"/>
    <property type="match status" value="1"/>
</dbReference>
<dbReference type="eggNOG" id="COG0110">
    <property type="taxonomic scope" value="Bacteria"/>
</dbReference>
<dbReference type="CDD" id="cd05825">
    <property type="entry name" value="LbH_wcaF_like"/>
    <property type="match status" value="1"/>
</dbReference>
<dbReference type="GO" id="GO:0005829">
    <property type="term" value="C:cytosol"/>
    <property type="evidence" value="ECO:0007669"/>
    <property type="project" value="TreeGrafter"/>
</dbReference>
<dbReference type="STRING" id="655815.ZPR_0560"/>
<comment type="similarity">
    <text evidence="1">Belongs to the transferase hexapeptide repeat family.</text>
</comment>
<evidence type="ECO:0000256" key="1">
    <source>
        <dbReference type="ARBA" id="ARBA00007274"/>
    </source>
</evidence>
<dbReference type="RefSeq" id="WP_013070070.1">
    <property type="nucleotide sequence ID" value="NC_014041.1"/>
</dbReference>
<keyword evidence="3" id="KW-0677">Repeat</keyword>
<dbReference type="InterPro" id="IPR018357">
    <property type="entry name" value="Hexapep_transf_CS"/>
</dbReference>
<keyword evidence="6" id="KW-1185">Reference proteome</keyword>
<reference evidence="5 6" key="1">
    <citation type="journal article" date="2010" name="BMC Genomics">
        <title>The complete genome of Zunongwangia profunda SM-A87 reveals its adaptation to the deep-sea environment and ecological role in sedimentary organic nitrogen degradation.</title>
        <authorList>
            <person name="Qin Q.L."/>
            <person name="Zhang X.Y."/>
            <person name="Wang X.M."/>
            <person name="Liu G.M."/>
            <person name="Chen X.L."/>
            <person name="Xie B.B."/>
            <person name="Dang H.Y."/>
            <person name="Zhou B.C."/>
            <person name="Yu J."/>
            <person name="Zhang Y.Z."/>
        </authorList>
    </citation>
    <scope>NUCLEOTIDE SEQUENCE [LARGE SCALE GENOMIC DNA]</scope>
    <source>
        <strain evidence="6">DSM 18752 / CCTCC AB 206139 / SM-A87</strain>
    </source>
</reference>
<evidence type="ECO:0000313" key="6">
    <source>
        <dbReference type="Proteomes" id="UP000001654"/>
    </source>
</evidence>
<dbReference type="OrthoDB" id="9814490at2"/>
<dbReference type="PANTHER" id="PTHR23416:SF23">
    <property type="entry name" value="ACETYLTRANSFERASE C18B11.09C-RELATED"/>
    <property type="match status" value="1"/>
</dbReference>
<proteinExistence type="inferred from homology"/>
<dbReference type="SUPFAM" id="SSF51161">
    <property type="entry name" value="Trimeric LpxA-like enzymes"/>
    <property type="match status" value="1"/>
</dbReference>
<dbReference type="AlphaFoldDB" id="D5BFH3"/>